<dbReference type="GO" id="GO:0000184">
    <property type="term" value="P:nuclear-transcribed mRNA catabolic process, nonsense-mediated decay"/>
    <property type="evidence" value="ECO:0007669"/>
    <property type="project" value="InterPro"/>
</dbReference>
<dbReference type="InterPro" id="IPR015797">
    <property type="entry name" value="NUDIX_hydrolase-like_dom_sf"/>
</dbReference>
<keyword evidence="8" id="KW-0464">Manganese</keyword>
<dbReference type="Pfam" id="PF05026">
    <property type="entry name" value="DCP2"/>
    <property type="match status" value="1"/>
</dbReference>
<name>A7AMY8_BABBO</name>
<dbReference type="Pfam" id="PF00293">
    <property type="entry name" value="NUDIX"/>
    <property type="match status" value="1"/>
</dbReference>
<dbReference type="GO" id="GO:0000290">
    <property type="term" value="P:deadenylation-dependent decapping of nuclear-transcribed mRNA"/>
    <property type="evidence" value="ECO:0007669"/>
    <property type="project" value="InterPro"/>
</dbReference>
<dbReference type="PANTHER" id="PTHR23114:SF17">
    <property type="entry name" value="M7GPPPN-MRNA HYDROLASE"/>
    <property type="match status" value="1"/>
</dbReference>
<dbReference type="STRING" id="5865.A7AMY8"/>
<dbReference type="GO" id="GO:0003723">
    <property type="term" value="F:RNA binding"/>
    <property type="evidence" value="ECO:0007669"/>
    <property type="project" value="UniProtKB-KW"/>
</dbReference>
<dbReference type="SMART" id="SM01125">
    <property type="entry name" value="DCP2"/>
    <property type="match status" value="1"/>
</dbReference>
<evidence type="ECO:0000256" key="1">
    <source>
        <dbReference type="ARBA" id="ARBA00001936"/>
    </source>
</evidence>
<dbReference type="Gene3D" id="3.90.79.10">
    <property type="entry name" value="Nucleoside Triphosphate Pyrophosphohydrolase"/>
    <property type="match status" value="1"/>
</dbReference>
<comment type="cofactor">
    <cofactor evidence="1">
        <name>Mn(2+)</name>
        <dbReference type="ChEBI" id="CHEBI:29035"/>
    </cofactor>
</comment>
<feature type="region of interest" description="Disordered" evidence="9">
    <location>
        <begin position="28"/>
        <end position="94"/>
    </location>
</feature>
<dbReference type="PROSITE" id="PS51462">
    <property type="entry name" value="NUDIX"/>
    <property type="match status" value="1"/>
</dbReference>
<sequence length="450" mass="50818">MSSDPSVSGVLGKDSSSSALRAHLKRALGLDKGRTEVSQHETDIVHQGSPSHVMNAGLPPPSPRSSATVAGDAVSSLSHPDVSSMSKHSYEDDDSDDYMDVSLSRAKYLNANKDVNPDILDQALSDCYGRFVALLPEEVLRDHVHLCFYLRDAYWWYCDKWVVRYPLDLKSMSFGQFLSLVCQDCALLRSFVSAEDQKSLLARWKLYNRSIPLRGGVLINESCDKVLLVQGYQNNRWTFPRGKIDEGELDSSCAVREILEEVGIDVSGLINPDIYVESEIEGRNVKLFFIPGVSDSIDMQPKTDYEIRSIGWFSFKLFQDSPTRRNSGCLTFHVKQFTRDIIDLIERFRAGKLREQFPVAYETFLRTGGNCPNRMLPILWNDSASKSESTLRYNEDDCLVTFGENSGWSADEMFRVNREKFGVESTYTGQSPDGSTALKRERELIPFDLE</sequence>
<dbReference type="SUPFAM" id="SSF140586">
    <property type="entry name" value="Dcp2 domain-like"/>
    <property type="match status" value="1"/>
</dbReference>
<organism evidence="11 12">
    <name type="scientific">Babesia bovis</name>
    <dbReference type="NCBI Taxonomy" id="5865"/>
    <lineage>
        <taxon>Eukaryota</taxon>
        <taxon>Sar</taxon>
        <taxon>Alveolata</taxon>
        <taxon>Apicomplexa</taxon>
        <taxon>Aconoidasida</taxon>
        <taxon>Piroplasmida</taxon>
        <taxon>Babesiidae</taxon>
        <taxon>Babesia</taxon>
    </lineage>
</organism>
<dbReference type="InterPro" id="IPR020084">
    <property type="entry name" value="NUDIX_hydrolase_CS"/>
</dbReference>
<reference evidence="11 12" key="1">
    <citation type="journal article" date="2007" name="PLoS Pathog.">
        <title>Genome sequence of Babesia bovis and comparative analysis of apicomplexan hemoprotozoa.</title>
        <authorList>
            <person name="Brayton K.A."/>
            <person name="Lau A.O.T."/>
            <person name="Herndon D.R."/>
            <person name="Hannick L."/>
            <person name="Kappmeyer L.S."/>
            <person name="Berens S.J."/>
            <person name="Bidwell S.L."/>
            <person name="Brown W.C."/>
            <person name="Crabtree J."/>
            <person name="Fadrosh D."/>
            <person name="Feldblum T."/>
            <person name="Forberger H.A."/>
            <person name="Haas B.J."/>
            <person name="Howell J.M."/>
            <person name="Khouri H."/>
            <person name="Koo H."/>
            <person name="Mann D.J."/>
            <person name="Norimine J."/>
            <person name="Paulsen I.T."/>
            <person name="Radune D."/>
            <person name="Ren Q."/>
            <person name="Smith R.K. Jr."/>
            <person name="Suarez C.E."/>
            <person name="White O."/>
            <person name="Wortman J.R."/>
            <person name="Knowles D.P. Jr."/>
            <person name="McElwain T.F."/>
            <person name="Nene V.M."/>
        </authorList>
    </citation>
    <scope>NUCLEOTIDE SEQUENCE [LARGE SCALE GENOMIC DNA]</scope>
    <source>
        <strain evidence="11">T2Bo</strain>
    </source>
</reference>
<dbReference type="GO" id="GO:0030145">
    <property type="term" value="F:manganese ion binding"/>
    <property type="evidence" value="ECO:0007669"/>
    <property type="project" value="InterPro"/>
</dbReference>
<keyword evidence="5" id="KW-0479">Metal-binding</keyword>
<evidence type="ECO:0000256" key="2">
    <source>
        <dbReference type="ARBA" id="ARBA00004496"/>
    </source>
</evidence>
<dbReference type="SUPFAM" id="SSF55811">
    <property type="entry name" value="Nudix"/>
    <property type="match status" value="1"/>
</dbReference>
<evidence type="ECO:0000256" key="6">
    <source>
        <dbReference type="ARBA" id="ARBA00022801"/>
    </source>
</evidence>
<evidence type="ECO:0000313" key="12">
    <source>
        <dbReference type="Proteomes" id="UP000002173"/>
    </source>
</evidence>
<dbReference type="CDD" id="cd03672">
    <property type="entry name" value="NUDIX_Dcp2p_Nudt20"/>
    <property type="match status" value="1"/>
</dbReference>
<evidence type="ECO:0000313" key="11">
    <source>
        <dbReference type="EMBL" id="EDO07922.1"/>
    </source>
</evidence>
<keyword evidence="12" id="KW-1185">Reference proteome</keyword>
<feature type="compositionally biased region" description="Basic and acidic residues" evidence="9">
    <location>
        <begin position="28"/>
        <end position="44"/>
    </location>
</feature>
<dbReference type="KEGG" id="bbo:BBOV_III003580"/>
<feature type="compositionally biased region" description="Polar residues" evidence="9">
    <location>
        <begin position="75"/>
        <end position="85"/>
    </location>
</feature>
<evidence type="ECO:0000256" key="4">
    <source>
        <dbReference type="ARBA" id="ARBA00022490"/>
    </source>
</evidence>
<dbReference type="EMBL" id="AAXT01000001">
    <property type="protein sequence ID" value="EDO07922.1"/>
    <property type="molecule type" value="Genomic_DNA"/>
</dbReference>
<comment type="caution">
    <text evidence="11">The sequence shown here is derived from an EMBL/GenBank/DDBJ whole genome shotgun (WGS) entry which is preliminary data.</text>
</comment>
<dbReference type="PROSITE" id="PS00893">
    <property type="entry name" value="NUDIX_BOX"/>
    <property type="match status" value="1"/>
</dbReference>
<keyword evidence="6 11" id="KW-0378">Hydrolase</keyword>
<proteinExistence type="inferred from homology"/>
<comment type="similarity">
    <text evidence="3">Belongs to the Nudix hydrolase family. DCP2 subfamily.</text>
</comment>
<dbReference type="InParanoid" id="A7AMY8"/>
<dbReference type="InterPro" id="IPR036189">
    <property type="entry name" value="DCP2_BoxA_sf"/>
</dbReference>
<dbReference type="Proteomes" id="UP000002173">
    <property type="component" value="Unassembled WGS sequence"/>
</dbReference>
<dbReference type="Gene3D" id="1.10.10.1050">
    <property type="entry name" value="Dcp2, box A domain"/>
    <property type="match status" value="1"/>
</dbReference>
<dbReference type="AlphaFoldDB" id="A7AMY8"/>
<dbReference type="GO" id="GO:0005737">
    <property type="term" value="C:cytoplasm"/>
    <property type="evidence" value="ECO:0007669"/>
    <property type="project" value="UniProtKB-SubCell"/>
</dbReference>
<evidence type="ECO:0000256" key="3">
    <source>
        <dbReference type="ARBA" id="ARBA00005279"/>
    </source>
</evidence>
<reference evidence="12" key="2">
    <citation type="journal article" date="2020" name="Data Brief">
        <title>Transcriptome dataset of Babesia bovis life stages within vertebrate and invertebrate hosts.</title>
        <authorList>
            <person name="Ueti M.W."/>
            <person name="Johnson W.C."/>
            <person name="Kappmeyer L.S."/>
            <person name="Herndon D.R."/>
            <person name="Mousel M.R."/>
            <person name="Reif K.E."/>
            <person name="Taus N.S."/>
            <person name="Ifeonu O.O."/>
            <person name="Silva J.C."/>
            <person name="Suarez C.E."/>
            <person name="Brayton K.A."/>
        </authorList>
    </citation>
    <scope>NUCLEOTIDE SEQUENCE [LARGE SCALE GENOMIC DNA]</scope>
</reference>
<dbReference type="InterPro" id="IPR007722">
    <property type="entry name" value="DCP2_BoxA"/>
</dbReference>
<dbReference type="PANTHER" id="PTHR23114">
    <property type="entry name" value="M7GPPPN-MRNA HYDROLASE"/>
    <property type="match status" value="1"/>
</dbReference>
<evidence type="ECO:0000256" key="9">
    <source>
        <dbReference type="SAM" id="MobiDB-lite"/>
    </source>
</evidence>
<dbReference type="GO" id="GO:0140933">
    <property type="term" value="F:5'-(N(7)-methylguanosine 5'-triphospho)-[mRNA] hydrolase activity"/>
    <property type="evidence" value="ECO:0007669"/>
    <property type="project" value="InterPro"/>
</dbReference>
<keyword evidence="4" id="KW-0963">Cytoplasm</keyword>
<dbReference type="GeneID" id="5479738"/>
<comment type="subcellular location">
    <subcellularLocation>
        <location evidence="2">Cytoplasm</location>
    </subcellularLocation>
</comment>
<keyword evidence="7" id="KW-0694">RNA-binding</keyword>
<dbReference type="InterPro" id="IPR000086">
    <property type="entry name" value="NUDIX_hydrolase_dom"/>
</dbReference>
<dbReference type="OMA" id="WWYCDKW"/>
<gene>
    <name evidence="11" type="ORF">BBOV_III003580</name>
</gene>
<reference evidence="12" key="3">
    <citation type="journal article" date="2021" name="Int. J. Parasitol.">
        <title>Comparative analysis of gene expression between Babesia bovis blood stages and kinetes allowed by improved genome annotation.</title>
        <authorList>
            <person name="Ueti M.W."/>
            <person name="Johnson W.C."/>
            <person name="Kappmeyer L.S."/>
            <person name="Herndon D.R."/>
            <person name="Mousel M.R."/>
            <person name="Reif K.E."/>
            <person name="Taus N.S."/>
            <person name="Ifeonu O.O."/>
            <person name="Silva J.C."/>
            <person name="Suarez C.E."/>
            <person name="Brayton K.A."/>
        </authorList>
    </citation>
    <scope>NUCLEOTIDE SEQUENCE [LARGE SCALE GENOMIC DNA]</scope>
</reference>
<evidence type="ECO:0000256" key="8">
    <source>
        <dbReference type="ARBA" id="ARBA00023211"/>
    </source>
</evidence>
<dbReference type="InterPro" id="IPR044099">
    <property type="entry name" value="Dcp2_NUDIX"/>
</dbReference>
<dbReference type="VEuPathDB" id="PiroplasmaDB:BBOV_III003580"/>
<dbReference type="eggNOG" id="KOG2937">
    <property type="taxonomic scope" value="Eukaryota"/>
</dbReference>
<evidence type="ECO:0000256" key="7">
    <source>
        <dbReference type="ARBA" id="ARBA00022884"/>
    </source>
</evidence>
<feature type="domain" description="Nudix hydrolase" evidence="10">
    <location>
        <begin position="209"/>
        <end position="336"/>
    </location>
</feature>
<accession>A7AMY8</accession>
<protein>
    <submittedName>
        <fullName evidence="11">Hydrolase, NUDIX family protein</fullName>
    </submittedName>
</protein>
<evidence type="ECO:0000256" key="5">
    <source>
        <dbReference type="ARBA" id="ARBA00022723"/>
    </source>
</evidence>
<evidence type="ECO:0000259" key="10">
    <source>
        <dbReference type="PROSITE" id="PS51462"/>
    </source>
</evidence>
<dbReference type="RefSeq" id="XP_001611490.1">
    <property type="nucleotide sequence ID" value="XM_001611440.1"/>
</dbReference>